<evidence type="ECO:0000313" key="5">
    <source>
        <dbReference type="EMBL" id="PRH39170.1"/>
    </source>
</evidence>
<keyword evidence="4" id="KW-0472">Membrane</keyword>
<accession>A0A132DYV8</accession>
<dbReference type="Gene3D" id="1.20.120.550">
    <property type="entry name" value="Membrane associated eicosanoid/glutathione metabolism-like domain"/>
    <property type="match status" value="1"/>
</dbReference>
<proteinExistence type="predicted"/>
<dbReference type="Proteomes" id="UP000237632">
    <property type="component" value="Unassembled WGS sequence"/>
</dbReference>
<evidence type="ECO:0000256" key="3">
    <source>
        <dbReference type="ARBA" id="ARBA00022989"/>
    </source>
</evidence>
<dbReference type="GeneID" id="45681237"/>
<dbReference type="Pfam" id="PF01124">
    <property type="entry name" value="MAPEG"/>
    <property type="match status" value="1"/>
</dbReference>
<keyword evidence="2" id="KW-0812">Transmembrane</keyword>
<evidence type="ECO:0000256" key="2">
    <source>
        <dbReference type="ARBA" id="ARBA00022692"/>
    </source>
</evidence>
<dbReference type="InterPro" id="IPR001129">
    <property type="entry name" value="Membr-assoc_MAPEG"/>
</dbReference>
<protein>
    <submittedName>
        <fullName evidence="5">MAPEG family protein</fullName>
    </submittedName>
</protein>
<evidence type="ECO:0000256" key="1">
    <source>
        <dbReference type="ARBA" id="ARBA00004370"/>
    </source>
</evidence>
<keyword evidence="3" id="KW-1133">Transmembrane helix</keyword>
<evidence type="ECO:0000256" key="4">
    <source>
        <dbReference type="ARBA" id="ARBA00023136"/>
    </source>
</evidence>
<name>A0A132DYV8_BURVI</name>
<sequence length="130" mass="13814">MSIHPVALFCTAILGLLLFGLGLVVSVSRFLHTTGSGCLPDPTDRLHKVVRAHGNTAEYAPFLAVLFLYVGAHAPSRAILSLIVAATVCRCLLVVGLIVWPTMARPNPVRFTGAFGTYLCGAALCVSLFF</sequence>
<dbReference type="AlphaFoldDB" id="A0A132DYV8"/>
<gene>
    <name evidence="5" type="ORF">C6T65_27875</name>
</gene>
<comment type="subcellular location">
    <subcellularLocation>
        <location evidence="1">Membrane</location>
    </subcellularLocation>
</comment>
<reference evidence="5 6" key="1">
    <citation type="submission" date="2018-03" db="EMBL/GenBank/DDBJ databases">
        <authorList>
            <person name="Nguyen K."/>
            <person name="Fouts D."/>
            <person name="Sutton G."/>
        </authorList>
    </citation>
    <scope>NUCLEOTIDE SEQUENCE [LARGE SCALE GENOMIC DNA]</scope>
    <source>
        <strain evidence="5 6">AU3578</strain>
    </source>
</reference>
<dbReference type="GO" id="GO:0016020">
    <property type="term" value="C:membrane"/>
    <property type="evidence" value="ECO:0007669"/>
    <property type="project" value="UniProtKB-SubCell"/>
</dbReference>
<dbReference type="EMBL" id="PVHK01000208">
    <property type="protein sequence ID" value="PRH39170.1"/>
    <property type="molecule type" value="Genomic_DNA"/>
</dbReference>
<evidence type="ECO:0000313" key="6">
    <source>
        <dbReference type="Proteomes" id="UP000237632"/>
    </source>
</evidence>
<dbReference type="RefSeq" id="WP_011885937.1">
    <property type="nucleotide sequence ID" value="NZ_CAAAFK010000004.1"/>
</dbReference>
<dbReference type="InterPro" id="IPR023352">
    <property type="entry name" value="MAPEG-like_dom_sf"/>
</dbReference>
<comment type="caution">
    <text evidence="5">The sequence shown here is derived from an EMBL/GenBank/DDBJ whole genome shotgun (WGS) entry which is preliminary data.</text>
</comment>
<dbReference type="OMA" id="HGNATEY"/>
<dbReference type="SUPFAM" id="SSF161084">
    <property type="entry name" value="MAPEG domain-like"/>
    <property type="match status" value="1"/>
</dbReference>
<organism evidence="5 6">
    <name type="scientific">Burkholderia vietnamiensis</name>
    <dbReference type="NCBI Taxonomy" id="60552"/>
    <lineage>
        <taxon>Bacteria</taxon>
        <taxon>Pseudomonadati</taxon>
        <taxon>Pseudomonadota</taxon>
        <taxon>Betaproteobacteria</taxon>
        <taxon>Burkholderiales</taxon>
        <taxon>Burkholderiaceae</taxon>
        <taxon>Burkholderia</taxon>
        <taxon>Burkholderia cepacia complex</taxon>
    </lineage>
</organism>